<dbReference type="EMBL" id="MSLT01000019">
    <property type="protein sequence ID" value="OUD12901.1"/>
    <property type="molecule type" value="Genomic_DNA"/>
</dbReference>
<dbReference type="InterPro" id="IPR045502">
    <property type="entry name" value="DUF6489"/>
</dbReference>
<evidence type="ECO:0000313" key="1">
    <source>
        <dbReference type="EMBL" id="OUD12901.1"/>
    </source>
</evidence>
<reference evidence="1 2" key="1">
    <citation type="submission" date="2016-12" db="EMBL/GenBank/DDBJ databases">
        <title>Thioflexothrix psekupsii D3 genome sequencing and assembly.</title>
        <authorList>
            <person name="Fomenkov A."/>
            <person name="Vincze T."/>
            <person name="Grabovich M."/>
            <person name="Anton B.P."/>
            <person name="Dubinina G."/>
            <person name="Orlova M."/>
            <person name="Belousova E."/>
            <person name="Roberts R.J."/>
        </authorList>
    </citation>
    <scope>NUCLEOTIDE SEQUENCE [LARGE SCALE GENOMIC DNA]</scope>
    <source>
        <strain evidence="1">D3</strain>
    </source>
</reference>
<protein>
    <submittedName>
        <fullName evidence="1">Uncharacterized protein</fullName>
    </submittedName>
</protein>
<dbReference type="RefSeq" id="WP_086488841.1">
    <property type="nucleotide sequence ID" value="NZ_MSLT01000019.1"/>
</dbReference>
<comment type="caution">
    <text evidence="1">The sequence shown here is derived from an EMBL/GenBank/DDBJ whole genome shotgun (WGS) entry which is preliminary data.</text>
</comment>
<dbReference type="Proteomes" id="UP000194798">
    <property type="component" value="Unassembled WGS sequence"/>
</dbReference>
<evidence type="ECO:0000313" key="2">
    <source>
        <dbReference type="Proteomes" id="UP000194798"/>
    </source>
</evidence>
<gene>
    <name evidence="1" type="ORF">TPSD3_12220</name>
</gene>
<accession>A0A251X5S4</accession>
<dbReference type="AlphaFoldDB" id="A0A251X5S4"/>
<name>A0A251X5S4_9GAMM</name>
<organism evidence="1 2">
    <name type="scientific">Thioflexithrix psekupsensis</name>
    <dbReference type="NCBI Taxonomy" id="1570016"/>
    <lineage>
        <taxon>Bacteria</taxon>
        <taxon>Pseudomonadati</taxon>
        <taxon>Pseudomonadota</taxon>
        <taxon>Gammaproteobacteria</taxon>
        <taxon>Thiotrichales</taxon>
        <taxon>Thioflexithrix</taxon>
    </lineage>
</organism>
<proteinExistence type="predicted"/>
<dbReference type="Pfam" id="PF20099">
    <property type="entry name" value="DUF6489"/>
    <property type="match status" value="1"/>
</dbReference>
<keyword evidence="2" id="KW-1185">Reference proteome</keyword>
<dbReference type="OrthoDB" id="5740990at2"/>
<sequence>MKIKIDIEATPQELRNFFGLPDLTPLQDEMLEIIRRNMSAGVEGFDPATLMKPFLPEHLQALSTLQKTIWQAMMGQSGSKKESDEKDSHHQ</sequence>